<name>A0A0B3SNT4_9RHOB</name>
<dbReference type="EMBL" id="JSUQ01000012">
    <property type="protein sequence ID" value="KHQ52079.1"/>
    <property type="molecule type" value="Genomic_DNA"/>
</dbReference>
<dbReference type="RefSeq" id="WP_043143224.1">
    <property type="nucleotide sequence ID" value="NZ_AP022337.1"/>
</dbReference>
<evidence type="ECO:0000256" key="1">
    <source>
        <dbReference type="ARBA" id="ARBA00023125"/>
    </source>
</evidence>
<evidence type="ECO:0000313" key="3">
    <source>
        <dbReference type="Proteomes" id="UP000030960"/>
    </source>
</evidence>
<accession>A0A225Q1D9</accession>
<organism evidence="2 3">
    <name type="scientific">Mameliella alba</name>
    <dbReference type="NCBI Taxonomy" id="561184"/>
    <lineage>
        <taxon>Bacteria</taxon>
        <taxon>Pseudomonadati</taxon>
        <taxon>Pseudomonadota</taxon>
        <taxon>Alphaproteobacteria</taxon>
        <taxon>Rhodobacterales</taxon>
        <taxon>Roseobacteraceae</taxon>
        <taxon>Mameliella</taxon>
    </lineage>
</organism>
<dbReference type="SMART" id="SM00530">
    <property type="entry name" value="HTH_XRE"/>
    <property type="match status" value="1"/>
</dbReference>
<proteinExistence type="predicted"/>
<dbReference type="Gene3D" id="1.10.260.40">
    <property type="entry name" value="lambda repressor-like DNA-binding domains"/>
    <property type="match status" value="1"/>
</dbReference>
<dbReference type="GO" id="GO:0003700">
    <property type="term" value="F:DNA-binding transcription factor activity"/>
    <property type="evidence" value="ECO:0007669"/>
    <property type="project" value="TreeGrafter"/>
</dbReference>
<keyword evidence="3" id="KW-1185">Reference proteome</keyword>
<dbReference type="PANTHER" id="PTHR46797">
    <property type="entry name" value="HTH-TYPE TRANSCRIPTIONAL REGULATOR"/>
    <property type="match status" value="1"/>
</dbReference>
<dbReference type="InterPro" id="IPR001387">
    <property type="entry name" value="Cro/C1-type_HTH"/>
</dbReference>
<dbReference type="SUPFAM" id="SSF51182">
    <property type="entry name" value="RmlC-like cupins"/>
    <property type="match status" value="1"/>
</dbReference>
<dbReference type="InterPro" id="IPR010982">
    <property type="entry name" value="Lambda_DNA-bd_dom_sf"/>
</dbReference>
<dbReference type="InterPro" id="IPR050807">
    <property type="entry name" value="TransReg_Diox_bact_type"/>
</dbReference>
<dbReference type="Gene3D" id="2.60.120.10">
    <property type="entry name" value="Jelly Rolls"/>
    <property type="match status" value="1"/>
</dbReference>
<dbReference type="GeneID" id="66499976"/>
<dbReference type="Proteomes" id="UP000030960">
    <property type="component" value="Unassembled WGS sequence"/>
</dbReference>
<keyword evidence="1" id="KW-0238">DNA-binding</keyword>
<gene>
    <name evidence="2" type="ORF">OA50_03094</name>
</gene>
<dbReference type="InterPro" id="IPR014710">
    <property type="entry name" value="RmlC-like_jellyroll"/>
</dbReference>
<accession>A0A0B3SNT4</accession>
<dbReference type="GO" id="GO:0005829">
    <property type="term" value="C:cytosol"/>
    <property type="evidence" value="ECO:0007669"/>
    <property type="project" value="TreeGrafter"/>
</dbReference>
<accession>A0A225QRK5</accession>
<dbReference type="OrthoDB" id="189170at2"/>
<dbReference type="SUPFAM" id="SSF47413">
    <property type="entry name" value="lambda repressor-like DNA-binding domains"/>
    <property type="match status" value="1"/>
</dbReference>
<evidence type="ECO:0000313" key="2">
    <source>
        <dbReference type="EMBL" id="KHQ52079.1"/>
    </source>
</evidence>
<reference evidence="2 3" key="1">
    <citation type="submission" date="2014-10" db="EMBL/GenBank/DDBJ databases">
        <title>Genome sequence of Ponticoccus sp. strain UMTAT08 isolated from clonal culture of toxic dinoflagellate Alexandrium tamiyavanichii.</title>
        <authorList>
            <person name="Gan H.Y."/>
            <person name="Muhd D.-D."/>
            <person name="Mohd Noor M.E."/>
            <person name="Yeong Y.S."/>
            <person name="Usup G."/>
        </authorList>
    </citation>
    <scope>NUCLEOTIDE SEQUENCE [LARGE SCALE GENOMIC DNA]</scope>
    <source>
        <strain evidence="2 3">UMTAT08</strain>
    </source>
</reference>
<dbReference type="CDD" id="cd00093">
    <property type="entry name" value="HTH_XRE"/>
    <property type="match status" value="1"/>
</dbReference>
<sequence length="186" mass="19922">MKSDLTVRLAGRLSALRAARGWTLDQLAAASGVSRAALSRLENAEVSPSADVLSRLAAAHEMSLSRLFAMIEDGFSAHVTREEQAVWRDGETGLAKRFVSPAASALAGEVVECKMTPNSEMVQESPEVVGQEHHIVLLSGYLHVSLDGSGYNLGAGDSLRYREHGEVRLVTDRGQGAKFMLVSVTS</sequence>
<protein>
    <submittedName>
        <fullName evidence="2">XRE family transcriptional regulator</fullName>
    </submittedName>
</protein>
<dbReference type="GO" id="GO:0003677">
    <property type="term" value="F:DNA binding"/>
    <property type="evidence" value="ECO:0007669"/>
    <property type="project" value="UniProtKB-KW"/>
</dbReference>
<comment type="caution">
    <text evidence="2">The sequence shown here is derived from an EMBL/GenBank/DDBJ whole genome shotgun (WGS) entry which is preliminary data.</text>
</comment>
<dbReference type="Pfam" id="PF01381">
    <property type="entry name" value="HTH_3"/>
    <property type="match status" value="1"/>
</dbReference>
<dbReference type="PROSITE" id="PS50943">
    <property type="entry name" value="HTH_CROC1"/>
    <property type="match status" value="1"/>
</dbReference>
<dbReference type="InterPro" id="IPR011051">
    <property type="entry name" value="RmlC_Cupin_sf"/>
</dbReference>
<dbReference type="PANTHER" id="PTHR46797:SF10">
    <property type="entry name" value="BLR1115 PROTEIN"/>
    <property type="match status" value="1"/>
</dbReference>
<dbReference type="AlphaFoldDB" id="A0A0B3SNT4"/>